<feature type="transmembrane region" description="Helical" evidence="1">
    <location>
        <begin position="175"/>
        <end position="195"/>
    </location>
</feature>
<dbReference type="InterPro" id="IPR036259">
    <property type="entry name" value="MFS_trans_sf"/>
</dbReference>
<evidence type="ECO:0000313" key="3">
    <source>
        <dbReference type="RefSeq" id="XP_026486601.2"/>
    </source>
</evidence>
<feature type="transmembrane region" description="Helical" evidence="1">
    <location>
        <begin position="59"/>
        <end position="78"/>
    </location>
</feature>
<keyword evidence="1" id="KW-0812">Transmembrane</keyword>
<protein>
    <submittedName>
        <fullName evidence="3">Monocarboxylate transporter 1-like</fullName>
    </submittedName>
</protein>
<dbReference type="GO" id="GO:0008028">
    <property type="term" value="F:monocarboxylic acid transmembrane transporter activity"/>
    <property type="evidence" value="ECO:0007669"/>
    <property type="project" value="TreeGrafter"/>
</dbReference>
<dbReference type="RefSeq" id="XP_026486601.2">
    <property type="nucleotide sequence ID" value="XM_026630816.2"/>
</dbReference>
<evidence type="ECO:0000313" key="2">
    <source>
        <dbReference type="Proteomes" id="UP001652626"/>
    </source>
</evidence>
<gene>
    <name evidence="3" type="primary">LOC113393772</name>
</gene>
<reference evidence="3" key="2">
    <citation type="submission" date="2025-08" db="UniProtKB">
        <authorList>
            <consortium name="RefSeq"/>
        </authorList>
    </citation>
    <scope>IDENTIFICATION</scope>
    <source>
        <tissue evidence="3">Whole body</tissue>
    </source>
</reference>
<dbReference type="Pfam" id="PF07690">
    <property type="entry name" value="MFS_1"/>
    <property type="match status" value="1"/>
</dbReference>
<dbReference type="AlphaFoldDB" id="A0A8B8HSL9"/>
<evidence type="ECO:0000256" key="1">
    <source>
        <dbReference type="SAM" id="Phobius"/>
    </source>
</evidence>
<dbReference type="InterPro" id="IPR011701">
    <property type="entry name" value="MFS"/>
</dbReference>
<dbReference type="PANTHER" id="PTHR11360:SF309">
    <property type="entry name" value="MONOCARBOXYLATE TRANSPORTER 7-LIKE PROTEIN"/>
    <property type="match status" value="1"/>
</dbReference>
<feature type="transmembrane region" description="Helical" evidence="1">
    <location>
        <begin position="85"/>
        <end position="108"/>
    </location>
</feature>
<sequence>MNAKIDTEKNVRCASDKDKWGYVVCFGTIITFIAGIGHVNSFGLIYKDFIIETNSNAKSLTTAHGVFSMMLAIGGLTLNVMSKSYALRIGGCIGAFFVTMGSFLTIIITSANQLPFTFGLLQGIGFGMMVPVCYSTLNHYFVKKRTQVMSLIKATQGVILIWYPQLIKMILSNYGFRATLLIISGISLHTFPGMSTMVTNFTKTRTANQLEVTKERDENVDLLHDHKISNVSNENNTFDKKKSITTLGKNFLEILNVKTLKDPVFCNLCIGQSFVNFSDMIFFILQPMLLYQYGFDTNEVAACISISAGADVAGRFGLAFLSSIINVNTRLLFFVATLLTLTARIVILHVRQFVWVAVVTSLLGLLRAWLHVTSPLVISNHVAHKDFTGAYALFMLATGLVNIVFSPFIGMLKDVYQDYIPAFYALTVCCLPCLLLWSLEYYIYRNKEHNSNPIHTV</sequence>
<dbReference type="SUPFAM" id="SSF103473">
    <property type="entry name" value="MFS general substrate transporter"/>
    <property type="match status" value="1"/>
</dbReference>
<feature type="transmembrane region" description="Helical" evidence="1">
    <location>
        <begin position="391"/>
        <end position="410"/>
    </location>
</feature>
<accession>A0A8B8HSL9</accession>
<feature type="transmembrane region" description="Helical" evidence="1">
    <location>
        <begin position="20"/>
        <end position="39"/>
    </location>
</feature>
<dbReference type="PANTHER" id="PTHR11360">
    <property type="entry name" value="MONOCARBOXYLATE TRANSPORTER"/>
    <property type="match status" value="1"/>
</dbReference>
<feature type="transmembrane region" description="Helical" evidence="1">
    <location>
        <begin position="422"/>
        <end position="444"/>
    </location>
</feature>
<feature type="transmembrane region" description="Helical" evidence="1">
    <location>
        <begin position="114"/>
        <end position="134"/>
    </location>
</feature>
<keyword evidence="2" id="KW-1185">Reference proteome</keyword>
<feature type="transmembrane region" description="Helical" evidence="1">
    <location>
        <begin position="331"/>
        <end position="347"/>
    </location>
</feature>
<organism evidence="2 3">
    <name type="scientific">Vanessa tameamea</name>
    <name type="common">Kamehameha butterfly</name>
    <dbReference type="NCBI Taxonomy" id="334116"/>
    <lineage>
        <taxon>Eukaryota</taxon>
        <taxon>Metazoa</taxon>
        <taxon>Ecdysozoa</taxon>
        <taxon>Arthropoda</taxon>
        <taxon>Hexapoda</taxon>
        <taxon>Insecta</taxon>
        <taxon>Pterygota</taxon>
        <taxon>Neoptera</taxon>
        <taxon>Endopterygota</taxon>
        <taxon>Lepidoptera</taxon>
        <taxon>Glossata</taxon>
        <taxon>Ditrysia</taxon>
        <taxon>Papilionoidea</taxon>
        <taxon>Nymphalidae</taxon>
        <taxon>Nymphalinae</taxon>
        <taxon>Vanessa</taxon>
    </lineage>
</organism>
<keyword evidence="1" id="KW-1133">Transmembrane helix</keyword>
<keyword evidence="1" id="KW-0472">Membrane</keyword>
<dbReference type="OrthoDB" id="6499973at2759"/>
<feature type="transmembrane region" description="Helical" evidence="1">
    <location>
        <begin position="146"/>
        <end position="163"/>
    </location>
</feature>
<dbReference type="OMA" id="VCYSTLN"/>
<dbReference type="InterPro" id="IPR050327">
    <property type="entry name" value="Proton-linked_MCT"/>
</dbReference>
<dbReference type="Gene3D" id="1.20.1250.20">
    <property type="entry name" value="MFS general substrate transporter like domains"/>
    <property type="match status" value="2"/>
</dbReference>
<dbReference type="GeneID" id="113393772"/>
<reference evidence="2" key="1">
    <citation type="submission" date="2025-05" db="UniProtKB">
        <authorList>
            <consortium name="RefSeq"/>
        </authorList>
    </citation>
    <scope>NUCLEOTIDE SEQUENCE [LARGE SCALE GENOMIC DNA]</scope>
</reference>
<proteinExistence type="predicted"/>
<name>A0A8B8HSL9_VANTA</name>
<dbReference type="Proteomes" id="UP001652626">
    <property type="component" value="Chromosome 2"/>
</dbReference>
<feature type="transmembrane region" description="Helical" evidence="1">
    <location>
        <begin position="353"/>
        <end position="370"/>
    </location>
</feature>